<sequence>MNESLFVERPLAGKGIVVTRARAQASTFIEQLESLGAKVFPLPVIAVRKTVDQHVIAEIKTALQSASSYDWLIFTSVNGVHFFMEWLAEYEIGLDTFARAQIAAVGPKTAEQLEKYQLQVERLPKRYDAEGLLELLDPYIAPGAKVLLARGNLARAVLPSTLLAKGISATEIHVYETIAETTEITTFLDKMNCNEVDIVTFASSSAVHHFMAALQRFSIVSLPELLQSMVLASIGPLTSETIRSYGLVVHIEAAQATMDHLLYDIMEYVKERRK</sequence>
<proteinExistence type="predicted"/>
<dbReference type="EMBL" id="JBHUHO010000030">
    <property type="protein sequence ID" value="MFD2116491.1"/>
    <property type="molecule type" value="Genomic_DNA"/>
</dbReference>
<dbReference type="InterPro" id="IPR039793">
    <property type="entry name" value="UROS/Hem4"/>
</dbReference>
<dbReference type="Proteomes" id="UP001597362">
    <property type="component" value="Unassembled WGS sequence"/>
</dbReference>
<dbReference type="RefSeq" id="WP_377772703.1">
    <property type="nucleotide sequence ID" value="NZ_JBHUHO010000030.1"/>
</dbReference>
<dbReference type="InterPro" id="IPR036108">
    <property type="entry name" value="4pyrrol_syn_uPrphyn_synt_sf"/>
</dbReference>
<dbReference type="Pfam" id="PF02602">
    <property type="entry name" value="HEM4"/>
    <property type="match status" value="1"/>
</dbReference>
<accession>A0ABW4YL75</accession>
<feature type="domain" description="Tetrapyrrole biosynthesis uroporphyrinogen III synthase" evidence="1">
    <location>
        <begin position="27"/>
        <end position="262"/>
    </location>
</feature>
<name>A0ABW4YL75_9BACL</name>
<dbReference type="InterPro" id="IPR003754">
    <property type="entry name" value="4pyrrol_synth_uPrphyn_synth"/>
</dbReference>
<organism evidence="2 3">
    <name type="scientific">Paenibacillus yanchengensis</name>
    <dbReference type="NCBI Taxonomy" id="2035833"/>
    <lineage>
        <taxon>Bacteria</taxon>
        <taxon>Bacillati</taxon>
        <taxon>Bacillota</taxon>
        <taxon>Bacilli</taxon>
        <taxon>Bacillales</taxon>
        <taxon>Paenibacillaceae</taxon>
        <taxon>Paenibacillus</taxon>
    </lineage>
</organism>
<dbReference type="PANTHER" id="PTHR40082:SF1">
    <property type="entry name" value="BLR5956 PROTEIN"/>
    <property type="match status" value="1"/>
</dbReference>
<dbReference type="CDD" id="cd06578">
    <property type="entry name" value="HemD"/>
    <property type="match status" value="1"/>
</dbReference>
<keyword evidence="3" id="KW-1185">Reference proteome</keyword>
<dbReference type="SUPFAM" id="SSF69618">
    <property type="entry name" value="HemD-like"/>
    <property type="match status" value="1"/>
</dbReference>
<dbReference type="PANTHER" id="PTHR40082">
    <property type="entry name" value="BLR5956 PROTEIN"/>
    <property type="match status" value="1"/>
</dbReference>
<protein>
    <submittedName>
        <fullName evidence="2">Uroporphyrinogen-III synthase</fullName>
    </submittedName>
</protein>
<dbReference type="Gene3D" id="3.40.50.10090">
    <property type="match status" value="2"/>
</dbReference>
<evidence type="ECO:0000313" key="3">
    <source>
        <dbReference type="Proteomes" id="UP001597362"/>
    </source>
</evidence>
<comment type="caution">
    <text evidence="2">The sequence shown here is derived from an EMBL/GenBank/DDBJ whole genome shotgun (WGS) entry which is preliminary data.</text>
</comment>
<evidence type="ECO:0000313" key="2">
    <source>
        <dbReference type="EMBL" id="MFD2116491.1"/>
    </source>
</evidence>
<evidence type="ECO:0000259" key="1">
    <source>
        <dbReference type="Pfam" id="PF02602"/>
    </source>
</evidence>
<reference evidence="3" key="1">
    <citation type="journal article" date="2019" name="Int. J. Syst. Evol. Microbiol.">
        <title>The Global Catalogue of Microorganisms (GCM) 10K type strain sequencing project: providing services to taxonomists for standard genome sequencing and annotation.</title>
        <authorList>
            <consortium name="The Broad Institute Genomics Platform"/>
            <consortium name="The Broad Institute Genome Sequencing Center for Infectious Disease"/>
            <person name="Wu L."/>
            <person name="Ma J."/>
        </authorList>
    </citation>
    <scope>NUCLEOTIDE SEQUENCE [LARGE SCALE GENOMIC DNA]</scope>
    <source>
        <strain evidence="3">GH52</strain>
    </source>
</reference>
<gene>
    <name evidence="2" type="ORF">ACFSJH_12230</name>
</gene>